<keyword evidence="4 8" id="KW-0479">Metal-binding</keyword>
<dbReference type="GO" id="GO:0046872">
    <property type="term" value="F:metal ion binding"/>
    <property type="evidence" value="ECO:0007669"/>
    <property type="project" value="UniProtKB-KW"/>
</dbReference>
<keyword evidence="8" id="KW-0227">DNA damage</keyword>
<evidence type="ECO:0000256" key="2">
    <source>
        <dbReference type="ARBA" id="ARBA00005533"/>
    </source>
</evidence>
<accession>A0A7S2WA52</accession>
<dbReference type="GO" id="GO:0070336">
    <property type="term" value="F:flap-structured DNA binding"/>
    <property type="evidence" value="ECO:0007669"/>
    <property type="project" value="TreeGrafter"/>
</dbReference>
<feature type="region of interest" description="Disordered" evidence="9">
    <location>
        <begin position="68"/>
        <end position="89"/>
    </location>
</feature>
<evidence type="ECO:0000256" key="9">
    <source>
        <dbReference type="SAM" id="MobiDB-lite"/>
    </source>
</evidence>
<keyword evidence="8" id="KW-0234">DNA repair</keyword>
<reference evidence="11" key="1">
    <citation type="submission" date="2021-01" db="EMBL/GenBank/DDBJ databases">
        <authorList>
            <person name="Corre E."/>
            <person name="Pelletier E."/>
            <person name="Niang G."/>
            <person name="Scheremetjew M."/>
            <person name="Finn R."/>
            <person name="Kale V."/>
            <person name="Holt S."/>
            <person name="Cochrane G."/>
            <person name="Meng A."/>
            <person name="Brown T."/>
            <person name="Cohen L."/>
        </authorList>
    </citation>
    <scope>NUCLEOTIDE SEQUENCE</scope>
    <source>
        <strain evidence="11">NY070348D</strain>
    </source>
</reference>
<evidence type="ECO:0000313" key="11">
    <source>
        <dbReference type="EMBL" id="CAD9675575.1"/>
    </source>
</evidence>
<dbReference type="Gene3D" id="3.40.1350.10">
    <property type="match status" value="1"/>
</dbReference>
<gene>
    <name evidence="11" type="ORF">QSP1433_LOCUS5116</name>
</gene>
<dbReference type="PANTHER" id="PTHR15749">
    <property type="entry name" value="FANCONI-ASSOCIATED NUCLEASE 1"/>
    <property type="match status" value="1"/>
</dbReference>
<dbReference type="GO" id="GO:0036297">
    <property type="term" value="P:interstrand cross-link repair"/>
    <property type="evidence" value="ECO:0007669"/>
    <property type="project" value="InterPro"/>
</dbReference>
<comment type="cofactor">
    <cofactor evidence="8">
        <name>Mg(2+)</name>
        <dbReference type="ChEBI" id="CHEBI:18420"/>
    </cofactor>
    <cofactor evidence="8">
        <name>Mn(2+)</name>
        <dbReference type="ChEBI" id="CHEBI:29035"/>
    </cofactor>
</comment>
<dbReference type="InterPro" id="IPR014883">
    <property type="entry name" value="VRR_NUC"/>
</dbReference>
<dbReference type="Pfam" id="PF08774">
    <property type="entry name" value="VRR_NUC"/>
    <property type="match status" value="1"/>
</dbReference>
<evidence type="ECO:0000259" key="10">
    <source>
        <dbReference type="SMART" id="SM00990"/>
    </source>
</evidence>
<dbReference type="EC" id="3.1.4.1" evidence="8"/>
<evidence type="ECO:0000256" key="5">
    <source>
        <dbReference type="ARBA" id="ARBA00022801"/>
    </source>
</evidence>
<dbReference type="SMART" id="SM00990">
    <property type="entry name" value="VRR_NUC"/>
    <property type="match status" value="1"/>
</dbReference>
<evidence type="ECO:0000256" key="6">
    <source>
        <dbReference type="ARBA" id="ARBA00022842"/>
    </source>
</evidence>
<dbReference type="GO" id="GO:0008409">
    <property type="term" value="F:5'-3' exonuclease activity"/>
    <property type="evidence" value="ECO:0007669"/>
    <property type="project" value="TreeGrafter"/>
</dbReference>
<evidence type="ECO:0000256" key="8">
    <source>
        <dbReference type="RuleBase" id="RU365033"/>
    </source>
</evidence>
<dbReference type="PANTHER" id="PTHR15749:SF4">
    <property type="entry name" value="FANCONI-ASSOCIATED NUCLEASE 1"/>
    <property type="match status" value="1"/>
</dbReference>
<dbReference type="InterPro" id="IPR011856">
    <property type="entry name" value="tRNA_endonuc-like_dom_sf"/>
</dbReference>
<comment type="function">
    <text evidence="8">Nuclease required for the repair of DNA interstrand cross-links (ICL). Acts as a 5'-3' exonuclease that anchors at a cut end of DNA and cleaves DNA successively at every third nucleotide, allowing to excise an ICL from one strand through flanking incisions.</text>
</comment>
<dbReference type="AlphaFoldDB" id="A0A7S2WA52"/>
<keyword evidence="6 8" id="KW-0460">Magnesium</keyword>
<dbReference type="GO" id="GO:0004528">
    <property type="term" value="F:phosphodiesterase I activity"/>
    <property type="evidence" value="ECO:0007669"/>
    <property type="project" value="UniProtKB-EC"/>
</dbReference>
<evidence type="ECO:0000256" key="3">
    <source>
        <dbReference type="ARBA" id="ARBA00022722"/>
    </source>
</evidence>
<comment type="subcellular location">
    <subcellularLocation>
        <location evidence="8">Nucleus</location>
    </subcellularLocation>
</comment>
<keyword evidence="8" id="KW-0539">Nucleus</keyword>
<protein>
    <recommendedName>
        <fullName evidence="8">Fanconi-associated nuclease</fullName>
        <ecNumber evidence="8">3.1.4.1</ecNumber>
    </recommendedName>
</protein>
<feature type="domain" description="VRR-NUC" evidence="10">
    <location>
        <begin position="738"/>
        <end position="847"/>
    </location>
</feature>
<comment type="similarity">
    <text evidence="2 8">Belongs to the FAN1 family.</text>
</comment>
<proteinExistence type="inferred from homology"/>
<dbReference type="EMBL" id="HBHK01008256">
    <property type="protein sequence ID" value="CAD9675575.1"/>
    <property type="molecule type" value="Transcribed_RNA"/>
</dbReference>
<sequence>MTKDNPVGGSDITCLLTENSSCVDENEELSATNAKCGHGNGITSCLTQERACDENEVEFLAVVPADSMRHTSSSGRETRKNKQWRKRKTRKIDKQDKLPVCVSLVDDDSERNDCLVKEVDGLIDANNAVLGFSFKETETFEFINAQAPVDKWGALVDAAWVKNWSKSASQAENRINRSIHRIENIKRSMYTPAFDDRMYKLASQTSRSPGSGVFAFDKIRCPRDRTKTESGTVSQRSRDNLHSVLSTYKSYHDRRFARYLDLEMDGVYSVVKRLLLLQKECDEFGLLAALFYSRSWWISKEKIKTFWMIENPDKSLSRLVEAQVVKSRPTDFVDGITLVKSLSVKALKENGMKPSMSKRCFVNCLYSDGPEETKKFCYQLPEFEFVRMNRDIFRALHRCHIYLFAYIGEYSPGATKTLLTKHNLSVLQFGGDQETTTAGSKENGNDDLYFLKLTCIERRNSLYRSMQMYNDFHEYVNFGEDRKAYIVLHEASCKLVAPPQNASRLQLLETKLLAQICMSGCHLLERERRYSDAEHYLQLVVHATKGVEMLLDVHADAVSRYATDMEHRKDRKSALAALESLLCHENTVLGCRLYPANKTSNRLGGIGAGLMRQCIRLSVPPYRWSSTVDGLAALLQTKSFKIHATRNNGVWVGSKSVEQVVLDHLSANGNWKGVHAENSVGTTIFALLFWDIIFAPRKCKGTVFMEMPSQVRTGTWVVENQTLIQNRINDIEESMDFITRKIAESWSKFFGVQVHGMNWDWDKEDLILLVKGLPARVIAMICSLYCENYKCWLGGLPDLIVWKTEGAPHTKFVEVKGPGDSLSDRQKAWIDKLCSVDADIEICLVEVGSGLAEG</sequence>
<name>A0A7S2WA52_9STRA</name>
<keyword evidence="7 8" id="KW-0464">Manganese</keyword>
<keyword evidence="5 8" id="KW-0378">Hydrolase</keyword>
<comment type="catalytic activity">
    <reaction evidence="1 8">
        <text>Hydrolytically removes 5'-nucleotides successively from the 3'-hydroxy termini of 3'-hydroxy-terminated oligonucleotides.</text>
        <dbReference type="EC" id="3.1.4.1"/>
    </reaction>
</comment>
<keyword evidence="3 8" id="KW-0540">Nuclease</keyword>
<dbReference type="InterPro" id="IPR033315">
    <property type="entry name" value="Fan1-like"/>
</dbReference>
<evidence type="ECO:0000256" key="1">
    <source>
        <dbReference type="ARBA" id="ARBA00000983"/>
    </source>
</evidence>
<evidence type="ECO:0000256" key="4">
    <source>
        <dbReference type="ARBA" id="ARBA00022723"/>
    </source>
</evidence>
<feature type="compositionally biased region" description="Basic residues" evidence="9">
    <location>
        <begin position="79"/>
        <end position="89"/>
    </location>
</feature>
<dbReference type="GO" id="GO:0005634">
    <property type="term" value="C:nucleus"/>
    <property type="evidence" value="ECO:0007669"/>
    <property type="project" value="UniProtKB-SubCell"/>
</dbReference>
<dbReference type="GO" id="GO:0017108">
    <property type="term" value="F:5'-flap endonuclease activity"/>
    <property type="evidence" value="ECO:0007669"/>
    <property type="project" value="TreeGrafter"/>
</dbReference>
<evidence type="ECO:0000256" key="7">
    <source>
        <dbReference type="ARBA" id="ARBA00023211"/>
    </source>
</evidence>
<organism evidence="11">
    <name type="scientific">Mucochytrium quahogii</name>
    <dbReference type="NCBI Taxonomy" id="96639"/>
    <lineage>
        <taxon>Eukaryota</taxon>
        <taxon>Sar</taxon>
        <taxon>Stramenopiles</taxon>
        <taxon>Bigyra</taxon>
        <taxon>Labyrinthulomycetes</taxon>
        <taxon>Thraustochytrida</taxon>
        <taxon>Thraustochytriidae</taxon>
        <taxon>Mucochytrium</taxon>
    </lineage>
</organism>